<dbReference type="Gene3D" id="1.10.8.60">
    <property type="match status" value="1"/>
</dbReference>
<dbReference type="GO" id="GO:0005663">
    <property type="term" value="C:DNA replication factor C complex"/>
    <property type="evidence" value="ECO:0007669"/>
    <property type="project" value="TreeGrafter"/>
</dbReference>
<dbReference type="PANTHER" id="PTHR11669:SF20">
    <property type="entry name" value="REPLICATION FACTOR C SUBUNIT 4"/>
    <property type="match status" value="1"/>
</dbReference>
<organism evidence="9 10">
    <name type="scientific">Smittium culicis</name>
    <dbReference type="NCBI Taxonomy" id="133412"/>
    <lineage>
        <taxon>Eukaryota</taxon>
        <taxon>Fungi</taxon>
        <taxon>Fungi incertae sedis</taxon>
        <taxon>Zoopagomycota</taxon>
        <taxon>Kickxellomycotina</taxon>
        <taxon>Harpellomycetes</taxon>
        <taxon>Harpellales</taxon>
        <taxon>Legeriomycetaceae</taxon>
        <taxon>Smittium</taxon>
    </lineage>
</organism>
<dbReference type="GO" id="GO:0006281">
    <property type="term" value="P:DNA repair"/>
    <property type="evidence" value="ECO:0007669"/>
    <property type="project" value="TreeGrafter"/>
</dbReference>
<evidence type="ECO:0000256" key="5">
    <source>
        <dbReference type="ARBA" id="ARBA00022840"/>
    </source>
</evidence>
<keyword evidence="6" id="KW-0539">Nucleus</keyword>
<dbReference type="InterPro" id="IPR003959">
    <property type="entry name" value="ATPase_AAA_core"/>
</dbReference>
<evidence type="ECO:0000313" key="8">
    <source>
        <dbReference type="EMBL" id="OMJ11125.1"/>
    </source>
</evidence>
<evidence type="ECO:0000256" key="2">
    <source>
        <dbReference type="ARBA" id="ARBA00005378"/>
    </source>
</evidence>
<dbReference type="FunFam" id="1.20.272.10:FF:000011">
    <property type="entry name" value="Replication factor C subunit 2"/>
    <property type="match status" value="1"/>
</dbReference>
<dbReference type="GO" id="GO:0031391">
    <property type="term" value="C:Elg1 RFC-like complex"/>
    <property type="evidence" value="ECO:0007669"/>
    <property type="project" value="UniProtKB-ARBA"/>
</dbReference>
<dbReference type="SMART" id="SM00382">
    <property type="entry name" value="AAA"/>
    <property type="match status" value="1"/>
</dbReference>
<reference evidence="9 10" key="1">
    <citation type="submission" date="2017-01" db="EMBL/GenBank/DDBJ databases">
        <authorList>
            <person name="Mah S.A."/>
            <person name="Swanson W.J."/>
            <person name="Moy G.W."/>
            <person name="Vacquier V.D."/>
        </authorList>
    </citation>
    <scope>NUCLEOTIDE SEQUENCE [LARGE SCALE GENOMIC DNA]</scope>
    <source>
        <strain evidence="9 10">GSMNP</strain>
    </source>
</reference>
<dbReference type="GO" id="GO:0005524">
    <property type="term" value="F:ATP binding"/>
    <property type="evidence" value="ECO:0007669"/>
    <property type="project" value="UniProtKB-KW"/>
</dbReference>
<keyword evidence="4" id="KW-0547">Nucleotide-binding</keyword>
<dbReference type="Pfam" id="PF21960">
    <property type="entry name" value="RCF1-5-like_lid"/>
    <property type="match status" value="1"/>
</dbReference>
<dbReference type="FunFam" id="3.40.50.300:FF:000129">
    <property type="entry name" value="Replication factor C subunit 5"/>
    <property type="match status" value="1"/>
</dbReference>
<dbReference type="Gene3D" id="1.20.272.10">
    <property type="match status" value="1"/>
</dbReference>
<keyword evidence="3" id="KW-0235">DNA replication</keyword>
<dbReference type="GO" id="GO:0003677">
    <property type="term" value="F:DNA binding"/>
    <property type="evidence" value="ECO:0007669"/>
    <property type="project" value="InterPro"/>
</dbReference>
<dbReference type="PANTHER" id="PTHR11669">
    <property type="entry name" value="REPLICATION FACTOR C / DNA POLYMERASE III GAMMA-TAU SUBUNIT"/>
    <property type="match status" value="1"/>
</dbReference>
<evidence type="ECO:0000256" key="6">
    <source>
        <dbReference type="ARBA" id="ARBA00023242"/>
    </source>
</evidence>
<dbReference type="InterPro" id="IPR013748">
    <property type="entry name" value="Rep_factorC_C"/>
</dbReference>
<comment type="caution">
    <text evidence="9">The sequence shown here is derived from an EMBL/GenBank/DDBJ whole genome shotgun (WGS) entry which is preliminary data.</text>
</comment>
<accession>A0A1R1XUI7</accession>
<comment type="subcellular location">
    <subcellularLocation>
        <location evidence="1">Nucleus</location>
    </subcellularLocation>
</comment>
<sequence>MFGVKKQKTSASNSKAADSNLTPWVEKYRPKQISDIVSQNEVINVLKSSVNSKGLPHLLFHGPPGTGKTSTILAFARELFGPELAKSRVLELNASDERGIQVVRNKIKSFAQTVVSVPVSGYPCPPFKIIILDEADSMTADAQAALRRIMEAHSKITRFCLICNYVSRIIEPLASRCAKFRFKSLDSELSIARLSAISQSESVNISKKGIEALVSASNGDLRRAVMTLQSAYRLDQSTQLEPEIINDICGVIPDKYIDDLFEACSTKSVTAMRNFASDIMKCGYSVKQLLYQTHDKLISNQSLNAKQLSNIFLSLGEIDFSLIRGSDQELQLLSMLMCISKEL</sequence>
<dbReference type="CDD" id="cd18140">
    <property type="entry name" value="HLD_clamp_RFC"/>
    <property type="match status" value="1"/>
</dbReference>
<dbReference type="InterPro" id="IPR003593">
    <property type="entry name" value="AAA+_ATPase"/>
</dbReference>
<gene>
    <name evidence="9" type="ORF">AYI70_g5429</name>
    <name evidence="8" type="ORF">AYI70_g9908</name>
</gene>
<dbReference type="GO" id="GO:0005634">
    <property type="term" value="C:nucleus"/>
    <property type="evidence" value="ECO:0007669"/>
    <property type="project" value="UniProtKB-SubCell"/>
</dbReference>
<dbReference type="NCBIfam" id="NF001679">
    <property type="entry name" value="PRK00440.1"/>
    <property type="match status" value="1"/>
</dbReference>
<dbReference type="OrthoDB" id="4199794at2759"/>
<proteinExistence type="inferred from homology"/>
<dbReference type="EMBL" id="LSSN01004680">
    <property type="protein sequence ID" value="OMJ11125.1"/>
    <property type="molecule type" value="Genomic_DNA"/>
</dbReference>
<evidence type="ECO:0000313" key="9">
    <source>
        <dbReference type="EMBL" id="OMJ18300.1"/>
    </source>
</evidence>
<evidence type="ECO:0000256" key="3">
    <source>
        <dbReference type="ARBA" id="ARBA00022705"/>
    </source>
</evidence>
<dbReference type="EMBL" id="LSSN01001791">
    <property type="protein sequence ID" value="OMJ18300.1"/>
    <property type="molecule type" value="Genomic_DNA"/>
</dbReference>
<dbReference type="GO" id="GO:0006271">
    <property type="term" value="P:DNA strand elongation involved in DNA replication"/>
    <property type="evidence" value="ECO:0007669"/>
    <property type="project" value="UniProtKB-ARBA"/>
</dbReference>
<dbReference type="InterPro" id="IPR008921">
    <property type="entry name" value="DNA_pol3_clamp-load_cplx_C"/>
</dbReference>
<protein>
    <submittedName>
        <fullName evidence="9">Replication factor C subunit 4</fullName>
    </submittedName>
</protein>
<dbReference type="Pfam" id="PF00004">
    <property type="entry name" value="AAA"/>
    <property type="match status" value="1"/>
</dbReference>
<dbReference type="SUPFAM" id="SSF52540">
    <property type="entry name" value="P-loop containing nucleoside triphosphate hydrolases"/>
    <property type="match status" value="1"/>
</dbReference>
<dbReference type="GO" id="GO:0016887">
    <property type="term" value="F:ATP hydrolysis activity"/>
    <property type="evidence" value="ECO:0007669"/>
    <property type="project" value="InterPro"/>
</dbReference>
<evidence type="ECO:0000256" key="1">
    <source>
        <dbReference type="ARBA" id="ARBA00004123"/>
    </source>
</evidence>
<dbReference type="Proteomes" id="UP000187283">
    <property type="component" value="Unassembled WGS sequence"/>
</dbReference>
<evidence type="ECO:0000256" key="4">
    <source>
        <dbReference type="ARBA" id="ARBA00022741"/>
    </source>
</evidence>
<keyword evidence="10" id="KW-1185">Reference proteome</keyword>
<evidence type="ECO:0000313" key="10">
    <source>
        <dbReference type="Proteomes" id="UP000187283"/>
    </source>
</evidence>
<dbReference type="InterPro" id="IPR027417">
    <property type="entry name" value="P-loop_NTPase"/>
</dbReference>
<dbReference type="AlphaFoldDB" id="A0A1R1XUI7"/>
<dbReference type="STRING" id="133412.A0A1R1XUI7"/>
<dbReference type="Pfam" id="PF08542">
    <property type="entry name" value="Rep_fac_C"/>
    <property type="match status" value="1"/>
</dbReference>
<dbReference type="InterPro" id="IPR050238">
    <property type="entry name" value="DNA_Rep/Repair_Clamp_Loader"/>
</dbReference>
<dbReference type="SUPFAM" id="SSF48019">
    <property type="entry name" value="post-AAA+ oligomerization domain-like"/>
    <property type="match status" value="1"/>
</dbReference>
<feature type="domain" description="AAA+ ATPase" evidence="7">
    <location>
        <begin position="54"/>
        <end position="186"/>
    </location>
</feature>
<evidence type="ECO:0000259" key="7">
    <source>
        <dbReference type="SMART" id="SM00382"/>
    </source>
</evidence>
<dbReference type="CDD" id="cd00009">
    <property type="entry name" value="AAA"/>
    <property type="match status" value="1"/>
</dbReference>
<keyword evidence="5" id="KW-0067">ATP-binding</keyword>
<dbReference type="InterPro" id="IPR047854">
    <property type="entry name" value="RFC_lid"/>
</dbReference>
<comment type="similarity">
    <text evidence="2">Belongs to the activator 1 small subunits family.</text>
</comment>
<dbReference type="GO" id="GO:0003689">
    <property type="term" value="F:DNA clamp loader activity"/>
    <property type="evidence" value="ECO:0007669"/>
    <property type="project" value="TreeGrafter"/>
</dbReference>
<dbReference type="Gene3D" id="3.40.50.300">
    <property type="entry name" value="P-loop containing nucleotide triphosphate hydrolases"/>
    <property type="match status" value="1"/>
</dbReference>
<name>A0A1R1XUI7_9FUNG</name>